<evidence type="ECO:0000256" key="14">
    <source>
        <dbReference type="SAM" id="SignalP"/>
    </source>
</evidence>
<keyword evidence="5" id="KW-0406">Ion transport</keyword>
<keyword evidence="16" id="KW-0675">Receptor</keyword>
<dbReference type="InterPro" id="IPR000531">
    <property type="entry name" value="Beta-barrel_TonB"/>
</dbReference>
<dbReference type="InterPro" id="IPR011662">
    <property type="entry name" value="Secretin/TonB_short_N"/>
</dbReference>
<dbReference type="InterPro" id="IPR012910">
    <property type="entry name" value="Plug_dom"/>
</dbReference>
<keyword evidence="4 11" id="KW-1134">Transmembrane beta strand</keyword>
<gene>
    <name evidence="16" type="ORF">CSC3H3_19960</name>
</gene>
<dbReference type="Pfam" id="PF00593">
    <property type="entry name" value="TonB_dep_Rec_b-barrel"/>
    <property type="match status" value="1"/>
</dbReference>
<feature type="domain" description="Secretin/TonB short N-terminal" evidence="15">
    <location>
        <begin position="73"/>
        <end position="124"/>
    </location>
</feature>
<evidence type="ECO:0000313" key="16">
    <source>
        <dbReference type="EMBL" id="AUG55251.1"/>
    </source>
</evidence>
<evidence type="ECO:0000259" key="15">
    <source>
        <dbReference type="SMART" id="SM00965"/>
    </source>
</evidence>
<comment type="subcellular location">
    <subcellularLocation>
        <location evidence="1 11">Cell outer membrane</location>
        <topology evidence="1 11">Multi-pass membrane protein</topology>
    </subcellularLocation>
</comment>
<accession>A0ABM6QFF4</accession>
<sequence>MAATALSGCLLVVMPHVVLAASTDVGTAPEAAIATVTATELAQAVSSDPSFRFDIPAQKLTSALVEYSRITGIDVVIDGDLSSNHVTPAFKGEMTANQALDSLLNGTGLTWQALDSHTVSIVTVHVDQSLSPVVTAPVTITSYAGRGVGVDADPETVYETPGGLSVVTRDDMQKVPGREARDIFGQVAGVDISNDARDPGLTVNVRGQQEMGRVNVNIDGARQNYNQTTHGTTSRVYVDPALLANVTIDKTNMNQSGGAGTSAGIVTLRTLNTDDILDFGEDWGGKVNLSHGTNNYNFAGDASVAARVSPKLDIAAAMSRKTIGNYRAGSRNPELFTLSSGKEYTTENSRPEYTFSRHTSGLLKANIQLTDDQELHLGYVGSTVDYAKTSDVTNLYTDFNETQTHTLTAKHNWNPDSELIDLNTNLYWTRTKNHQNRPARYNSSGRVTTDSFSTDYTLDTAGADIANSSDWYLGNLAGGSSSIRFNYGTEFFQDKAKTDSSTGGEGGAGEDYQLEGSTPGGKRDVYGGFLKTTYDWDEMFQVYGGLRYDRYQLDGNAYWCDTAHPCTSGGVSYDVNLSDQKVSPSFGASVTPFDGIQFFANYRKNMRAPTIAEAMIKGEHIGDVGIPFYANGNLQSEESETKEIGVNFKFDDVLQKHDRFRAKFTYYRTKIDNYVTLGYVPEPTTNVSCIPSPCTPSYIGRTITTNQAAAMVNLTDPVYINGSEFDLNYDADMYYLGGTLTLNDVDLKGNYNPFVLNTAYDEYANYQLDEVKPANLFNLTGPIYGNGGTLYGIYAPPKRKITLDGGLRLFDQNLILGMRATFVEPQDNFGSSNISTVVGKYFSYRFFDFYSSYKINDHVAVRLAVNNFLDEAYVQGSGGTYAAAPGRTGILTLSGNF</sequence>
<evidence type="ECO:0000256" key="10">
    <source>
        <dbReference type="ARBA" id="ARBA00023237"/>
    </source>
</evidence>
<proteinExistence type="inferred from homology"/>
<organism evidence="16 17">
    <name type="scientific">Thalassospira marina</name>
    <dbReference type="NCBI Taxonomy" id="2048283"/>
    <lineage>
        <taxon>Bacteria</taxon>
        <taxon>Pseudomonadati</taxon>
        <taxon>Pseudomonadota</taxon>
        <taxon>Alphaproteobacteria</taxon>
        <taxon>Rhodospirillales</taxon>
        <taxon>Thalassospiraceae</taxon>
        <taxon>Thalassospira</taxon>
    </lineage>
</organism>
<keyword evidence="3 11" id="KW-0813">Transport</keyword>
<dbReference type="InterPro" id="IPR037066">
    <property type="entry name" value="Plug_dom_sf"/>
</dbReference>
<keyword evidence="14" id="KW-0732">Signal</keyword>
<dbReference type="PROSITE" id="PS52016">
    <property type="entry name" value="TONB_DEPENDENT_REC_3"/>
    <property type="match status" value="1"/>
</dbReference>
<evidence type="ECO:0000256" key="7">
    <source>
        <dbReference type="ARBA" id="ARBA00023004"/>
    </source>
</evidence>
<evidence type="ECO:0000256" key="9">
    <source>
        <dbReference type="ARBA" id="ARBA00023136"/>
    </source>
</evidence>
<name>A0ABM6QFF4_9PROT</name>
<evidence type="ECO:0000256" key="1">
    <source>
        <dbReference type="ARBA" id="ARBA00004571"/>
    </source>
</evidence>
<evidence type="ECO:0000256" key="2">
    <source>
        <dbReference type="ARBA" id="ARBA00009810"/>
    </source>
</evidence>
<dbReference type="SMART" id="SM00965">
    <property type="entry name" value="STN"/>
    <property type="match status" value="1"/>
</dbReference>
<evidence type="ECO:0000256" key="4">
    <source>
        <dbReference type="ARBA" id="ARBA00022452"/>
    </source>
</evidence>
<dbReference type="InterPro" id="IPR011276">
    <property type="entry name" value="TonB_haem/Hb_rcpt"/>
</dbReference>
<dbReference type="Proteomes" id="UP000233458">
    <property type="component" value="Chromosome"/>
</dbReference>
<comment type="similarity">
    <text evidence="2 11 12">Belongs to the TonB-dependent receptor family.</text>
</comment>
<dbReference type="SUPFAM" id="SSF56935">
    <property type="entry name" value="Porins"/>
    <property type="match status" value="1"/>
</dbReference>
<feature type="region of interest" description="Disordered" evidence="13">
    <location>
        <begin position="496"/>
        <end position="518"/>
    </location>
</feature>
<evidence type="ECO:0000256" key="11">
    <source>
        <dbReference type="PROSITE-ProRule" id="PRU01360"/>
    </source>
</evidence>
<feature type="chain" id="PRO_5047278026" evidence="14">
    <location>
        <begin position="21"/>
        <end position="897"/>
    </location>
</feature>
<dbReference type="Gene3D" id="2.40.170.20">
    <property type="entry name" value="TonB-dependent receptor, beta-barrel domain"/>
    <property type="match status" value="1"/>
</dbReference>
<dbReference type="Gene3D" id="2.170.130.10">
    <property type="entry name" value="TonB-dependent receptor, plug domain"/>
    <property type="match status" value="1"/>
</dbReference>
<evidence type="ECO:0000256" key="5">
    <source>
        <dbReference type="ARBA" id="ARBA00022496"/>
    </source>
</evidence>
<evidence type="ECO:0000256" key="6">
    <source>
        <dbReference type="ARBA" id="ARBA00022692"/>
    </source>
</evidence>
<protein>
    <submittedName>
        <fullName evidence="16">TonB-dependent receptor</fullName>
    </submittedName>
</protein>
<keyword evidence="6 11" id="KW-0812">Transmembrane</keyword>
<reference evidence="16 17" key="1">
    <citation type="submission" date="2017-10" db="EMBL/GenBank/DDBJ databases">
        <title>Biodiversity and function of Thalassospira species in the particle-attached aromatic-hydrocarbon-degrading consortia from the surface seawater of the China South Sea.</title>
        <authorList>
            <person name="Dong C."/>
            <person name="Liu R."/>
            <person name="Shao Z."/>
        </authorList>
    </citation>
    <scope>NUCLEOTIDE SEQUENCE [LARGE SCALE GENOMIC DNA]</scope>
    <source>
        <strain evidence="16 17">CSC3H3</strain>
    </source>
</reference>
<keyword evidence="5" id="KW-0410">Iron transport</keyword>
<dbReference type="InterPro" id="IPR036942">
    <property type="entry name" value="Beta-barrel_TonB_sf"/>
</dbReference>
<evidence type="ECO:0000256" key="8">
    <source>
        <dbReference type="ARBA" id="ARBA00023077"/>
    </source>
</evidence>
<keyword evidence="17" id="KW-1185">Reference proteome</keyword>
<keyword evidence="7" id="KW-0408">Iron</keyword>
<dbReference type="PANTHER" id="PTHR30069:SF41">
    <property type="entry name" value="HEME_HEMOPEXIN UTILIZATION PROTEIN C"/>
    <property type="match status" value="1"/>
</dbReference>
<keyword evidence="9 11" id="KW-0472">Membrane</keyword>
<keyword evidence="8 12" id="KW-0798">TonB box</keyword>
<dbReference type="Gene3D" id="3.55.50.30">
    <property type="match status" value="1"/>
</dbReference>
<evidence type="ECO:0000256" key="13">
    <source>
        <dbReference type="SAM" id="MobiDB-lite"/>
    </source>
</evidence>
<dbReference type="PANTHER" id="PTHR30069">
    <property type="entry name" value="TONB-DEPENDENT OUTER MEMBRANE RECEPTOR"/>
    <property type="match status" value="1"/>
</dbReference>
<evidence type="ECO:0000256" key="3">
    <source>
        <dbReference type="ARBA" id="ARBA00022448"/>
    </source>
</evidence>
<dbReference type="Pfam" id="PF07715">
    <property type="entry name" value="Plug"/>
    <property type="match status" value="1"/>
</dbReference>
<dbReference type="InterPro" id="IPR039426">
    <property type="entry name" value="TonB-dep_rcpt-like"/>
</dbReference>
<feature type="signal peptide" evidence="14">
    <location>
        <begin position="1"/>
        <end position="20"/>
    </location>
</feature>
<dbReference type="Pfam" id="PF07660">
    <property type="entry name" value="STN"/>
    <property type="match status" value="1"/>
</dbReference>
<keyword evidence="10 11" id="KW-0998">Cell outer membrane</keyword>
<evidence type="ECO:0000313" key="17">
    <source>
        <dbReference type="Proteomes" id="UP000233458"/>
    </source>
</evidence>
<evidence type="ECO:0000256" key="12">
    <source>
        <dbReference type="RuleBase" id="RU003357"/>
    </source>
</evidence>
<dbReference type="NCBIfam" id="TIGR01785">
    <property type="entry name" value="TonB-hemin"/>
    <property type="match status" value="1"/>
</dbReference>
<dbReference type="EMBL" id="CP024199">
    <property type="protein sequence ID" value="AUG55251.1"/>
    <property type="molecule type" value="Genomic_DNA"/>
</dbReference>